<dbReference type="NCBIfam" id="TIGR04396">
    <property type="entry name" value="surf_polysacc"/>
    <property type="match status" value="1"/>
</dbReference>
<dbReference type="SUPFAM" id="SSF53756">
    <property type="entry name" value="UDP-Glycosyltransferase/glycogen phosphorylase"/>
    <property type="match status" value="1"/>
</dbReference>
<protein>
    <recommendedName>
        <fullName evidence="3">Surface carbohydrate biosynthesis protein</fullName>
    </recommendedName>
</protein>
<dbReference type="InterPro" id="IPR030906">
    <property type="entry name" value="Surf_polysacc"/>
</dbReference>
<reference evidence="1 2" key="1">
    <citation type="submission" date="2019-06" db="EMBL/GenBank/DDBJ databases">
        <title>New taxonomy in bacterial strain CC-CFT640, isolated from vineyard.</title>
        <authorList>
            <person name="Lin S.-Y."/>
            <person name="Tsai C.-F."/>
            <person name="Young C.-C."/>
        </authorList>
    </citation>
    <scope>NUCLEOTIDE SEQUENCE [LARGE SCALE GENOMIC DNA]</scope>
    <source>
        <strain evidence="1 2">CC-CFT640</strain>
    </source>
</reference>
<accession>A0A5C8PR29</accession>
<sequence length="459" mass="51794">MKSNGSVILPSETQSREFDGKLLLACYLAERGLETYVGSRVDIHMQIASLPRSVYIAKDFRVSSARMFDILQGLGNPIMAWDEEAILFYNAREFHERRVHPGTFGRVEAFFAWGPQNKEFIATAPAYHGAPIHDTGNPRIDLMRPELRAFFDPEVEALRARFGRFILINTNFGKLNHFVERYTVRPGGRDASVGGVITPFMEGAWQHRHGIFQAFQEMLPRLASAFPDLQIVVRPHPAENHDTWRQAAGGMSNIHVLHEGNVYGWLRGCVAMIHNGCTTGLEGFLLDAPVVSYRPLVSEEYDLHLANDVSWEAYDFDSLVATVRELADGRRRSLQDRSRLDVAGRFLSALDGPLAAERIADHVTAFAAPALSRPLPTAAERVRARARAAWRASKKRINALRPGHKNSRAYNRHRFPGIAVPEVETRIRRFGQLLGRFDGVIVEPVSENIFRVRQRPRIT</sequence>
<dbReference type="RefSeq" id="WP_147846777.1">
    <property type="nucleotide sequence ID" value="NZ_VDUZ01000009.1"/>
</dbReference>
<organism evidence="1 2">
    <name type="scientific">Vineibacter terrae</name>
    <dbReference type="NCBI Taxonomy" id="2586908"/>
    <lineage>
        <taxon>Bacteria</taxon>
        <taxon>Pseudomonadati</taxon>
        <taxon>Pseudomonadota</taxon>
        <taxon>Alphaproteobacteria</taxon>
        <taxon>Hyphomicrobiales</taxon>
        <taxon>Vineibacter</taxon>
    </lineage>
</organism>
<dbReference type="Proteomes" id="UP000321638">
    <property type="component" value="Unassembled WGS sequence"/>
</dbReference>
<evidence type="ECO:0000313" key="2">
    <source>
        <dbReference type="Proteomes" id="UP000321638"/>
    </source>
</evidence>
<dbReference type="EMBL" id="VDUZ01000009">
    <property type="protein sequence ID" value="TXL77077.1"/>
    <property type="molecule type" value="Genomic_DNA"/>
</dbReference>
<dbReference type="OrthoDB" id="5430637at2"/>
<comment type="caution">
    <text evidence="1">The sequence shown here is derived from an EMBL/GenBank/DDBJ whole genome shotgun (WGS) entry which is preliminary data.</text>
</comment>
<dbReference type="AlphaFoldDB" id="A0A5C8PR29"/>
<name>A0A5C8PR29_9HYPH</name>
<evidence type="ECO:0000313" key="1">
    <source>
        <dbReference type="EMBL" id="TXL77077.1"/>
    </source>
</evidence>
<keyword evidence="2" id="KW-1185">Reference proteome</keyword>
<evidence type="ECO:0008006" key="3">
    <source>
        <dbReference type="Google" id="ProtNLM"/>
    </source>
</evidence>
<gene>
    <name evidence="1" type="ORF">FHP25_09915</name>
</gene>
<proteinExistence type="predicted"/>